<dbReference type="PANTHER" id="PTHR43730">
    <property type="entry name" value="BETA-MANNOSIDASE"/>
    <property type="match status" value="1"/>
</dbReference>
<organism evidence="17 18">
    <name type="scientific">Galdieria partita</name>
    <dbReference type="NCBI Taxonomy" id="83374"/>
    <lineage>
        <taxon>Eukaryota</taxon>
        <taxon>Rhodophyta</taxon>
        <taxon>Bangiophyceae</taxon>
        <taxon>Galdieriales</taxon>
        <taxon>Galdieriaceae</taxon>
        <taxon>Galdieria</taxon>
    </lineage>
</organism>
<comment type="caution">
    <text evidence="17">The sequence shown here is derived from an EMBL/GenBank/DDBJ whole genome shotgun (WGS) entry which is preliminary data.</text>
</comment>
<evidence type="ECO:0000259" key="13">
    <source>
        <dbReference type="Pfam" id="PF00703"/>
    </source>
</evidence>
<keyword evidence="9" id="KW-0326">Glycosidase</keyword>
<proteinExistence type="inferred from homology"/>
<dbReference type="AlphaFoldDB" id="A0A9C7PUK3"/>
<dbReference type="SUPFAM" id="SSF51445">
    <property type="entry name" value="(Trans)glycosidases"/>
    <property type="match status" value="1"/>
</dbReference>
<evidence type="ECO:0000259" key="15">
    <source>
        <dbReference type="Pfam" id="PF17786"/>
    </source>
</evidence>
<name>A0A9C7PUK3_9RHOD</name>
<dbReference type="Proteomes" id="UP001061958">
    <property type="component" value="Unassembled WGS sequence"/>
</dbReference>
<dbReference type="Pfam" id="PF17753">
    <property type="entry name" value="Ig_mannosidase"/>
    <property type="match status" value="1"/>
</dbReference>
<dbReference type="InterPro" id="IPR008979">
    <property type="entry name" value="Galactose-bd-like_sf"/>
</dbReference>
<dbReference type="PANTHER" id="PTHR43730:SF1">
    <property type="entry name" value="BETA-MANNOSIDASE"/>
    <property type="match status" value="1"/>
</dbReference>
<dbReference type="Pfam" id="PF17786">
    <property type="entry name" value="Mannosidase_ig"/>
    <property type="match status" value="1"/>
</dbReference>
<comment type="subunit">
    <text evidence="4">Homodimer.</text>
</comment>
<dbReference type="InterPro" id="IPR036156">
    <property type="entry name" value="Beta-gal/glucu_dom_sf"/>
</dbReference>
<dbReference type="EC" id="3.2.1.25" evidence="5"/>
<dbReference type="InterPro" id="IPR013783">
    <property type="entry name" value="Ig-like_fold"/>
</dbReference>
<feature type="domain" description="Glycoside hydrolase family 2 immunoglobulin-like beta-sandwich" evidence="13">
    <location>
        <begin position="196"/>
        <end position="302"/>
    </location>
</feature>
<evidence type="ECO:0000256" key="7">
    <source>
        <dbReference type="ARBA" id="ARBA00022801"/>
    </source>
</evidence>
<sequence>MSVQRLYLNKDWSVGSLTTSQQAGTKYTANIPTCVHSILLENGVISDPFYGENEKLIQWISDLTWSFSRRIPLTLYQTCPSLRYLLIFECIDTVADISLGGQELGRVENMFHRHEFDITSFSSSSHDMELKVTFPPIMEYIKKREKTHPYREWNDPVGGASRVRKAQYSFGWDWGPRFPTCGIMGDVYILCIPNCRIIDWRISQRFDSLEQVSLNVNAEVELVSQMAVHARLDVFYAGMLIASCLLENSDTCFYKGKLSIKDAKLWWPNGYGAQHLYQVSLSLLSQNQQITFDCSTKTIGLRQILLDTSKTEDGYKFQFYVNGRSIFCKGASCIPFHSFLDQVTTEDYRQILSSAKIIGMNMIRVWGGGIYEKDAFYNLCDEYGLLVWQDFMFACALYPGDAGFLQSVEQEAKYQVTRLRSHPCLALWCGNNELEQKPEDILQNETTKSNYLRLFYDLLPQIVSSYDGQTPYLPSSPHHPEGFEKLYSANLLGGDSHFWDVWHKKAPVEDYLKHRTRFCSEFGMQSLCSVETCRLFASESELNMFNSIFESHQKNKAGNEIMLHYIFQLFPFPSSYKSLSYLSQLNQALCMKCGVEHFRRQMPFTMGSLYWQLNDCWPVTSWSSIEFGGRWKALHYFAKRCFSPLLISVVSLGEEAIHFAEPLGYHRGRFDIYITYDGQLQVVPVCVSWKLYHVQHNVCLVEGTQEHEIQRDTSVCVQSLDFSKQVAEYSVSNLILHVRATQQLENGNVVLSENTVWFTAPRFYHLKPGSHCIEHSLTKIASKKWRITLRSNTFQPFVCLKDDNLEWQDNFFDLFPNEERQLYVRCKGNERVPEISIISLGDAILH</sequence>
<gene>
    <name evidence="17" type="ORF">GpartN1_g2295.t1</name>
</gene>
<dbReference type="Gene3D" id="3.20.20.80">
    <property type="entry name" value="Glycosidases"/>
    <property type="match status" value="1"/>
</dbReference>
<keyword evidence="8" id="KW-0325">Glycoprotein</keyword>
<dbReference type="InterPro" id="IPR050887">
    <property type="entry name" value="Beta-mannosidase_GH2"/>
</dbReference>
<evidence type="ECO:0000256" key="9">
    <source>
        <dbReference type="ARBA" id="ARBA00023295"/>
    </source>
</evidence>
<evidence type="ECO:0000256" key="8">
    <source>
        <dbReference type="ARBA" id="ARBA00023180"/>
    </source>
</evidence>
<dbReference type="Pfam" id="PF00703">
    <property type="entry name" value="Glyco_hydro_2"/>
    <property type="match status" value="1"/>
</dbReference>
<dbReference type="SUPFAM" id="SSF49303">
    <property type="entry name" value="beta-Galactosidase/glucuronidase domain"/>
    <property type="match status" value="2"/>
</dbReference>
<comment type="pathway">
    <text evidence="3">Glycan metabolism; N-glycan degradation.</text>
</comment>
<dbReference type="InterPro" id="IPR017853">
    <property type="entry name" value="GH"/>
</dbReference>
<keyword evidence="18" id="KW-1185">Reference proteome</keyword>
<dbReference type="FunFam" id="3.20.20.80:FF:000050">
    <property type="entry name" value="Beta-mannosidase B"/>
    <property type="match status" value="1"/>
</dbReference>
<dbReference type="SUPFAM" id="SSF49785">
    <property type="entry name" value="Galactose-binding domain-like"/>
    <property type="match status" value="1"/>
</dbReference>
<evidence type="ECO:0000259" key="14">
    <source>
        <dbReference type="Pfam" id="PF17753"/>
    </source>
</evidence>
<evidence type="ECO:0000313" key="18">
    <source>
        <dbReference type="Proteomes" id="UP001061958"/>
    </source>
</evidence>
<dbReference type="Gene3D" id="2.60.40.10">
    <property type="entry name" value="Immunoglobulins"/>
    <property type="match status" value="2"/>
</dbReference>
<feature type="domain" description="Mannosidase Ig/CBM-like" evidence="15">
    <location>
        <begin position="669"/>
        <end position="761"/>
    </location>
</feature>
<evidence type="ECO:0000256" key="6">
    <source>
        <dbReference type="ARBA" id="ARBA00022525"/>
    </source>
</evidence>
<accession>A0A9C7PUK3</accession>
<dbReference type="Pfam" id="PF22666">
    <property type="entry name" value="Glyco_hydro_2_N2"/>
    <property type="match status" value="1"/>
</dbReference>
<dbReference type="InterPro" id="IPR041447">
    <property type="entry name" value="Mannosidase_ig"/>
</dbReference>
<comment type="similarity">
    <text evidence="10">Belongs to the glycosyl hydrolase 2 family. Beta-mannosidase B subfamily.</text>
</comment>
<evidence type="ECO:0000313" key="17">
    <source>
        <dbReference type="EMBL" id="GJQ10504.1"/>
    </source>
</evidence>
<dbReference type="InterPro" id="IPR041625">
    <property type="entry name" value="Beta-mannosidase_Ig"/>
</dbReference>
<dbReference type="GO" id="GO:0005975">
    <property type="term" value="P:carbohydrate metabolic process"/>
    <property type="evidence" value="ECO:0007669"/>
    <property type="project" value="InterPro"/>
</dbReference>
<dbReference type="GO" id="GO:0004567">
    <property type="term" value="F:beta-mannosidase activity"/>
    <property type="evidence" value="ECO:0007669"/>
    <property type="project" value="UniProtKB-EC"/>
</dbReference>
<comment type="subcellular location">
    <subcellularLocation>
        <location evidence="2">Secreted</location>
    </subcellularLocation>
</comment>
<keyword evidence="6" id="KW-0964">Secreted</keyword>
<comment type="catalytic activity">
    <reaction evidence="1">
        <text>Hydrolysis of terminal, non-reducing beta-D-mannose residues in beta-D-mannosides.</text>
        <dbReference type="EC" id="3.2.1.25"/>
    </reaction>
</comment>
<dbReference type="GO" id="GO:0005576">
    <property type="term" value="C:extracellular region"/>
    <property type="evidence" value="ECO:0007669"/>
    <property type="project" value="UniProtKB-SubCell"/>
</dbReference>
<evidence type="ECO:0000256" key="1">
    <source>
        <dbReference type="ARBA" id="ARBA00000829"/>
    </source>
</evidence>
<dbReference type="GO" id="GO:0006516">
    <property type="term" value="P:glycoprotein catabolic process"/>
    <property type="evidence" value="ECO:0007669"/>
    <property type="project" value="TreeGrafter"/>
</dbReference>
<evidence type="ECO:0000256" key="11">
    <source>
        <dbReference type="ARBA" id="ARBA00041069"/>
    </source>
</evidence>
<evidence type="ECO:0000256" key="5">
    <source>
        <dbReference type="ARBA" id="ARBA00012754"/>
    </source>
</evidence>
<evidence type="ECO:0000256" key="10">
    <source>
        <dbReference type="ARBA" id="ARBA00038429"/>
    </source>
</evidence>
<dbReference type="EMBL" id="BQMJ01000016">
    <property type="protein sequence ID" value="GJQ10504.1"/>
    <property type="molecule type" value="Genomic_DNA"/>
</dbReference>
<dbReference type="InterPro" id="IPR054593">
    <property type="entry name" value="Beta-mannosidase-like_N2"/>
</dbReference>
<evidence type="ECO:0000256" key="4">
    <source>
        <dbReference type="ARBA" id="ARBA00011738"/>
    </source>
</evidence>
<evidence type="ECO:0000256" key="2">
    <source>
        <dbReference type="ARBA" id="ARBA00004613"/>
    </source>
</evidence>
<dbReference type="Gene3D" id="2.60.120.260">
    <property type="entry name" value="Galactose-binding domain-like"/>
    <property type="match status" value="1"/>
</dbReference>
<evidence type="ECO:0000259" key="16">
    <source>
        <dbReference type="Pfam" id="PF22666"/>
    </source>
</evidence>
<reference evidence="17" key="2">
    <citation type="submission" date="2022-01" db="EMBL/GenBank/DDBJ databases">
        <authorList>
            <person name="Hirooka S."/>
            <person name="Miyagishima S.Y."/>
        </authorList>
    </citation>
    <scope>NUCLEOTIDE SEQUENCE</scope>
    <source>
        <strain evidence="17">NBRC 102759</strain>
    </source>
</reference>
<protein>
    <recommendedName>
        <fullName evidence="11">Beta-mannosidase B</fullName>
        <ecNumber evidence="5">3.2.1.25</ecNumber>
    </recommendedName>
    <alternativeName>
        <fullName evidence="12">Mannanase B</fullName>
    </alternativeName>
</protein>
<evidence type="ECO:0000256" key="3">
    <source>
        <dbReference type="ARBA" id="ARBA00004740"/>
    </source>
</evidence>
<dbReference type="OrthoDB" id="1242at2759"/>
<feature type="domain" description="Beta-mannosidase-like galactose-binding" evidence="16">
    <location>
        <begin position="21"/>
        <end position="184"/>
    </location>
</feature>
<keyword evidence="7" id="KW-0378">Hydrolase</keyword>
<feature type="domain" description="Beta-mannosidase Ig-fold" evidence="14">
    <location>
        <begin position="781"/>
        <end position="842"/>
    </location>
</feature>
<evidence type="ECO:0000256" key="12">
    <source>
        <dbReference type="ARBA" id="ARBA00041614"/>
    </source>
</evidence>
<reference evidence="17" key="1">
    <citation type="journal article" date="2022" name="Proc. Natl. Acad. Sci. U.S.A.">
        <title>Life cycle and functional genomics of the unicellular red alga Galdieria for elucidating algal and plant evolution and industrial use.</title>
        <authorList>
            <person name="Hirooka S."/>
            <person name="Itabashi T."/>
            <person name="Ichinose T.M."/>
            <person name="Onuma R."/>
            <person name="Fujiwara T."/>
            <person name="Yamashita S."/>
            <person name="Jong L.W."/>
            <person name="Tomita R."/>
            <person name="Iwane A.H."/>
            <person name="Miyagishima S.Y."/>
        </authorList>
    </citation>
    <scope>NUCLEOTIDE SEQUENCE</scope>
    <source>
        <strain evidence="17">NBRC 102759</strain>
    </source>
</reference>
<dbReference type="InterPro" id="IPR006102">
    <property type="entry name" value="Ig-like_GH2"/>
</dbReference>